<evidence type="ECO:0000256" key="2">
    <source>
        <dbReference type="ARBA" id="ARBA00011901"/>
    </source>
</evidence>
<dbReference type="EMBL" id="FMUR01000005">
    <property type="protein sequence ID" value="SCX95888.1"/>
    <property type="molecule type" value="Genomic_DNA"/>
</dbReference>
<dbReference type="GO" id="GO:0008745">
    <property type="term" value="F:N-acetylmuramoyl-L-alanine amidase activity"/>
    <property type="evidence" value="ECO:0007669"/>
    <property type="project" value="UniProtKB-EC"/>
</dbReference>
<keyword evidence="9" id="KW-1185">Reference proteome</keyword>
<dbReference type="Proteomes" id="UP000183047">
    <property type="component" value="Unassembled WGS sequence"/>
</dbReference>
<evidence type="ECO:0000259" key="7">
    <source>
        <dbReference type="SMART" id="SM00644"/>
    </source>
</evidence>
<dbReference type="InterPro" id="IPR002502">
    <property type="entry name" value="Amidase_domain"/>
</dbReference>
<keyword evidence="6" id="KW-1133">Transmembrane helix</keyword>
<evidence type="ECO:0000313" key="8">
    <source>
        <dbReference type="EMBL" id="SCX95888.1"/>
    </source>
</evidence>
<evidence type="ECO:0000256" key="4">
    <source>
        <dbReference type="ARBA" id="ARBA00023316"/>
    </source>
</evidence>
<dbReference type="InterPro" id="IPR051206">
    <property type="entry name" value="NAMLAA_amidase_2"/>
</dbReference>
<gene>
    <name evidence="8" type="ORF">SAMN02910451_00912</name>
</gene>
<dbReference type="Gene3D" id="3.40.80.10">
    <property type="entry name" value="Peptidoglycan recognition protein-like"/>
    <property type="match status" value="1"/>
</dbReference>
<dbReference type="SMART" id="SM00644">
    <property type="entry name" value="Ami_2"/>
    <property type="match status" value="1"/>
</dbReference>
<evidence type="ECO:0000313" key="9">
    <source>
        <dbReference type="Proteomes" id="UP000183047"/>
    </source>
</evidence>
<evidence type="ECO:0000256" key="3">
    <source>
        <dbReference type="ARBA" id="ARBA00022801"/>
    </source>
</evidence>
<feature type="region of interest" description="Disordered" evidence="5">
    <location>
        <begin position="236"/>
        <end position="274"/>
    </location>
</feature>
<feature type="compositionally biased region" description="Basic and acidic residues" evidence="5">
    <location>
        <begin position="236"/>
        <end position="245"/>
    </location>
</feature>
<proteinExistence type="predicted"/>
<protein>
    <recommendedName>
        <fullName evidence="2">N-acetylmuramoyl-L-alanine amidase</fullName>
        <ecNumber evidence="2">3.5.1.28</ecNumber>
    </recommendedName>
</protein>
<accession>A0A1G5C0H7</accession>
<name>A0A1G5C0H7_9FIRM</name>
<dbReference type="CDD" id="cd06583">
    <property type="entry name" value="PGRP"/>
    <property type="match status" value="1"/>
</dbReference>
<dbReference type="PANTHER" id="PTHR30417:SF1">
    <property type="entry name" value="N-ACETYLMURAMOYL-L-ALANINE AMIDASE AMID"/>
    <property type="match status" value="1"/>
</dbReference>
<dbReference type="GO" id="GO:0009253">
    <property type="term" value="P:peptidoglycan catabolic process"/>
    <property type="evidence" value="ECO:0007669"/>
    <property type="project" value="InterPro"/>
</dbReference>
<evidence type="ECO:0000256" key="6">
    <source>
        <dbReference type="SAM" id="Phobius"/>
    </source>
</evidence>
<feature type="domain" description="N-acetylmuramoyl-L-alanine amidase" evidence="7">
    <location>
        <begin position="91"/>
        <end position="228"/>
    </location>
</feature>
<dbReference type="GO" id="GO:0009254">
    <property type="term" value="P:peptidoglycan turnover"/>
    <property type="evidence" value="ECO:0007669"/>
    <property type="project" value="TreeGrafter"/>
</dbReference>
<dbReference type="InterPro" id="IPR036505">
    <property type="entry name" value="Amidase/PGRP_sf"/>
</dbReference>
<dbReference type="SUPFAM" id="SSF55846">
    <property type="entry name" value="N-acetylmuramoyl-L-alanine amidase-like"/>
    <property type="match status" value="1"/>
</dbReference>
<organism evidence="8 9">
    <name type="scientific">Butyrivibrio hungatei</name>
    <dbReference type="NCBI Taxonomy" id="185008"/>
    <lineage>
        <taxon>Bacteria</taxon>
        <taxon>Bacillati</taxon>
        <taxon>Bacillota</taxon>
        <taxon>Clostridia</taxon>
        <taxon>Lachnospirales</taxon>
        <taxon>Lachnospiraceae</taxon>
        <taxon>Butyrivibrio</taxon>
    </lineage>
</organism>
<evidence type="ECO:0000256" key="1">
    <source>
        <dbReference type="ARBA" id="ARBA00001561"/>
    </source>
</evidence>
<feature type="compositionally biased region" description="Acidic residues" evidence="5">
    <location>
        <begin position="253"/>
        <end position="272"/>
    </location>
</feature>
<dbReference type="PANTHER" id="PTHR30417">
    <property type="entry name" value="N-ACETYLMURAMOYL-L-ALANINE AMIDASE AMID"/>
    <property type="match status" value="1"/>
</dbReference>
<dbReference type="RefSeq" id="WP_074461645.1">
    <property type="nucleotide sequence ID" value="NZ_FMUR01000005.1"/>
</dbReference>
<keyword evidence="6" id="KW-0812">Transmembrane</keyword>
<keyword evidence="6" id="KW-0472">Membrane</keyword>
<keyword evidence="3" id="KW-0378">Hydrolase</keyword>
<dbReference type="Pfam" id="PF01510">
    <property type="entry name" value="Amidase_2"/>
    <property type="match status" value="1"/>
</dbReference>
<dbReference type="EC" id="3.5.1.28" evidence="2"/>
<feature type="transmembrane region" description="Helical" evidence="6">
    <location>
        <begin position="43"/>
        <end position="64"/>
    </location>
</feature>
<sequence length="300" mass="34526">MNRHMTAQPVQFMKVSRPPVRNTTSPRRNYPAPKKKNKLKKNAIFLFIELIILIAIGAQAFLILTKKSNVEIAAETKIPSWIDVQLIDQGNPSRSGVILEGINDIVVHYVGNPRTTAQQNRDFYNQQDSDVCSHFVVGMDGEIIMCVPLTEKSASSNDRNKDTISIEVCHPDTTGEFTDESYQSLIKLVNWLRSTFNLSTDHVIRHYEVTGKECPMYYVRNPEKWDQFKEDLKAAEEGKEVESSYRKHKSGEDSEESEDYSADNSEEYDYSESENYLADNDVYEEFSSEIPDEEFEEIFY</sequence>
<dbReference type="GO" id="GO:0071555">
    <property type="term" value="P:cell wall organization"/>
    <property type="evidence" value="ECO:0007669"/>
    <property type="project" value="UniProtKB-KW"/>
</dbReference>
<evidence type="ECO:0000256" key="5">
    <source>
        <dbReference type="SAM" id="MobiDB-lite"/>
    </source>
</evidence>
<keyword evidence="4" id="KW-0961">Cell wall biogenesis/degradation</keyword>
<dbReference type="AlphaFoldDB" id="A0A1G5C0H7"/>
<reference evidence="9" key="1">
    <citation type="submission" date="2016-10" db="EMBL/GenBank/DDBJ databases">
        <authorList>
            <person name="Varghese N."/>
            <person name="Submissions S."/>
        </authorList>
    </citation>
    <scope>NUCLEOTIDE SEQUENCE [LARGE SCALE GENOMIC DNA]</scope>
    <source>
        <strain evidence="9">XBD2006</strain>
    </source>
</reference>
<comment type="catalytic activity">
    <reaction evidence="1">
        <text>Hydrolyzes the link between N-acetylmuramoyl residues and L-amino acid residues in certain cell-wall glycopeptides.</text>
        <dbReference type="EC" id="3.5.1.28"/>
    </reaction>
</comment>